<evidence type="ECO:0000313" key="2">
    <source>
        <dbReference type="EMBL" id="AMD92815.1"/>
    </source>
</evidence>
<evidence type="ECO:0000256" key="1">
    <source>
        <dbReference type="SAM" id="MobiDB-lite"/>
    </source>
</evidence>
<proteinExistence type="predicted"/>
<dbReference type="KEGG" id="doa:AXF15_06660"/>
<gene>
    <name evidence="2" type="ORF">AXF15_06660</name>
</gene>
<evidence type="ECO:0000313" key="3">
    <source>
        <dbReference type="Proteomes" id="UP000063964"/>
    </source>
</evidence>
<dbReference type="AlphaFoldDB" id="A0A0X8JQ02"/>
<dbReference type="EMBL" id="CP014230">
    <property type="protein sequence ID" value="AMD92815.1"/>
    <property type="molecule type" value="Genomic_DNA"/>
</dbReference>
<protein>
    <submittedName>
        <fullName evidence="2">Uncharacterized protein</fullName>
    </submittedName>
</protein>
<reference evidence="3" key="1">
    <citation type="submission" date="2016-02" db="EMBL/GenBank/DDBJ databases">
        <authorList>
            <person name="Holder M.E."/>
            <person name="Ajami N.J."/>
            <person name="Petrosino J.F."/>
        </authorList>
    </citation>
    <scope>NUCLEOTIDE SEQUENCE [LARGE SCALE GENOMIC DNA]</scope>
    <source>
        <strain evidence="3">DSM 12838</strain>
    </source>
</reference>
<accession>A0A0X8JQ02</accession>
<feature type="region of interest" description="Disordered" evidence="1">
    <location>
        <begin position="29"/>
        <end position="56"/>
    </location>
</feature>
<organism evidence="2 3">
    <name type="scientific">Desulfomicrobium orale DSM 12838</name>
    <dbReference type="NCBI Taxonomy" id="888061"/>
    <lineage>
        <taxon>Bacteria</taxon>
        <taxon>Pseudomonadati</taxon>
        <taxon>Thermodesulfobacteriota</taxon>
        <taxon>Desulfovibrionia</taxon>
        <taxon>Desulfovibrionales</taxon>
        <taxon>Desulfomicrobiaceae</taxon>
        <taxon>Desulfomicrobium</taxon>
    </lineage>
</organism>
<sequence length="105" mass="12082">MRRGRNDNALILRRLEKMGAFRRGRMCLGRFRPDPPERSRQNGDSRLNRTLIRPKPPQTILSPGFFIASQPPLAYVASPDFIRCLFASRLSDFPRAFRNICAIPP</sequence>
<dbReference type="STRING" id="888061.AXF15_06660"/>
<name>A0A0X8JQ02_9BACT</name>
<dbReference type="Proteomes" id="UP000063964">
    <property type="component" value="Chromosome"/>
</dbReference>
<keyword evidence="3" id="KW-1185">Reference proteome</keyword>
<feature type="compositionally biased region" description="Basic and acidic residues" evidence="1">
    <location>
        <begin position="31"/>
        <end position="47"/>
    </location>
</feature>